<proteinExistence type="predicted"/>
<dbReference type="EMBL" id="QXGH01000046">
    <property type="protein sequence ID" value="RHW23467.1"/>
    <property type="molecule type" value="Genomic_DNA"/>
</dbReference>
<dbReference type="AlphaFoldDB" id="A0A417XTC2"/>
<keyword evidence="2" id="KW-1185">Reference proteome</keyword>
<sequence>MTTDIDRRVHIVDHVVLPAAEVGPWLDRWRTTYLPGAQVRGMQHVGIAQRYAGPASVEVRVDWEVAGPYAFYGMRGQAAADPTVTRFWAETDALATSRDRSVSAAKEDDA</sequence>
<organism evidence="1 2">
    <name type="scientific">Nocardioides immobilis</name>
    <dbReference type="NCBI Taxonomy" id="2049295"/>
    <lineage>
        <taxon>Bacteria</taxon>
        <taxon>Bacillati</taxon>
        <taxon>Actinomycetota</taxon>
        <taxon>Actinomycetes</taxon>
        <taxon>Propionibacteriales</taxon>
        <taxon>Nocardioidaceae</taxon>
        <taxon>Nocardioides</taxon>
    </lineage>
</organism>
<dbReference type="Proteomes" id="UP000283644">
    <property type="component" value="Unassembled WGS sequence"/>
</dbReference>
<reference evidence="1 2" key="1">
    <citation type="submission" date="2018-09" db="EMBL/GenBank/DDBJ databases">
        <title>Genome sequencing of Nocardioides immobilis CCTCC AB 2017083 for comparison to Nocardioides silvaticus.</title>
        <authorList>
            <person name="Li C."/>
            <person name="Wang G."/>
        </authorList>
    </citation>
    <scope>NUCLEOTIDE SEQUENCE [LARGE SCALE GENOMIC DNA]</scope>
    <source>
        <strain evidence="1 2">CCTCC AB 2017083</strain>
    </source>
</reference>
<dbReference type="OrthoDB" id="4555529at2"/>
<comment type="caution">
    <text evidence="1">The sequence shown here is derived from an EMBL/GenBank/DDBJ whole genome shotgun (WGS) entry which is preliminary data.</text>
</comment>
<evidence type="ECO:0000313" key="2">
    <source>
        <dbReference type="Proteomes" id="UP000283644"/>
    </source>
</evidence>
<accession>A0A417XTC2</accession>
<gene>
    <name evidence="1" type="ORF">D0Z08_29580</name>
</gene>
<protein>
    <submittedName>
        <fullName evidence="1">Uncharacterized protein</fullName>
    </submittedName>
</protein>
<name>A0A417XTC2_9ACTN</name>
<dbReference type="RefSeq" id="WP_118928877.1">
    <property type="nucleotide sequence ID" value="NZ_QXGH01000046.1"/>
</dbReference>
<evidence type="ECO:0000313" key="1">
    <source>
        <dbReference type="EMBL" id="RHW23467.1"/>
    </source>
</evidence>